<dbReference type="Proteomes" id="UP000265566">
    <property type="component" value="Chromosome 6"/>
</dbReference>
<accession>A0A396HAZ0</accession>
<dbReference type="Gramene" id="rna34777">
    <property type="protein sequence ID" value="RHN50492.1"/>
    <property type="gene ID" value="gene34777"/>
</dbReference>
<protein>
    <submittedName>
        <fullName evidence="1">Uncharacterized protein</fullName>
    </submittedName>
</protein>
<name>A0A396HAZ0_MEDTR</name>
<proteinExistence type="predicted"/>
<organism evidence="1 2">
    <name type="scientific">Medicago truncatula</name>
    <name type="common">Barrel medic</name>
    <name type="synonym">Medicago tribuloides</name>
    <dbReference type="NCBI Taxonomy" id="3880"/>
    <lineage>
        <taxon>Eukaryota</taxon>
        <taxon>Viridiplantae</taxon>
        <taxon>Streptophyta</taxon>
        <taxon>Embryophyta</taxon>
        <taxon>Tracheophyta</taxon>
        <taxon>Spermatophyta</taxon>
        <taxon>Magnoliopsida</taxon>
        <taxon>eudicotyledons</taxon>
        <taxon>Gunneridae</taxon>
        <taxon>Pentapetalae</taxon>
        <taxon>rosids</taxon>
        <taxon>fabids</taxon>
        <taxon>Fabales</taxon>
        <taxon>Fabaceae</taxon>
        <taxon>Papilionoideae</taxon>
        <taxon>50 kb inversion clade</taxon>
        <taxon>NPAAA clade</taxon>
        <taxon>Hologalegina</taxon>
        <taxon>IRL clade</taxon>
        <taxon>Trifolieae</taxon>
        <taxon>Medicago</taxon>
    </lineage>
</organism>
<dbReference type="AlphaFoldDB" id="A0A396HAZ0"/>
<comment type="caution">
    <text evidence="1">The sequence shown here is derived from an EMBL/GenBank/DDBJ whole genome shotgun (WGS) entry which is preliminary data.</text>
</comment>
<evidence type="ECO:0000313" key="1">
    <source>
        <dbReference type="EMBL" id="RHN50492.1"/>
    </source>
</evidence>
<sequence>MGGFTHWTLSSDHATKWRGTNRTSSSMYTLHEGKLTLYPHK</sequence>
<evidence type="ECO:0000313" key="2">
    <source>
        <dbReference type="Proteomes" id="UP000265566"/>
    </source>
</evidence>
<dbReference type="EMBL" id="PSQE01000006">
    <property type="protein sequence ID" value="RHN50492.1"/>
    <property type="molecule type" value="Genomic_DNA"/>
</dbReference>
<gene>
    <name evidence="1" type="ORF">MtrunA17_Chr6g0457961</name>
</gene>
<reference evidence="2" key="1">
    <citation type="journal article" date="2018" name="Nat. Plants">
        <title>Whole-genome landscape of Medicago truncatula symbiotic genes.</title>
        <authorList>
            <person name="Pecrix Y."/>
            <person name="Staton S.E."/>
            <person name="Sallet E."/>
            <person name="Lelandais-Briere C."/>
            <person name="Moreau S."/>
            <person name="Carrere S."/>
            <person name="Blein T."/>
            <person name="Jardinaud M.F."/>
            <person name="Latrasse D."/>
            <person name="Zouine M."/>
            <person name="Zahm M."/>
            <person name="Kreplak J."/>
            <person name="Mayjonade B."/>
            <person name="Satge C."/>
            <person name="Perez M."/>
            <person name="Cauet S."/>
            <person name="Marande W."/>
            <person name="Chantry-Darmon C."/>
            <person name="Lopez-Roques C."/>
            <person name="Bouchez O."/>
            <person name="Berard A."/>
            <person name="Debelle F."/>
            <person name="Munos S."/>
            <person name="Bendahmane A."/>
            <person name="Berges H."/>
            <person name="Niebel A."/>
            <person name="Buitink J."/>
            <person name="Frugier F."/>
            <person name="Benhamed M."/>
            <person name="Crespi M."/>
            <person name="Gouzy J."/>
            <person name="Gamas P."/>
        </authorList>
    </citation>
    <scope>NUCLEOTIDE SEQUENCE [LARGE SCALE GENOMIC DNA]</scope>
    <source>
        <strain evidence="2">cv. Jemalong A17</strain>
    </source>
</reference>